<sequence>MEIHVQEMVSKGLKRSLRASLNADWLQEVRKDIIGASPLEVDLTARGEEGIAYVEGELSISVDIACSRCLEPTNERVAVPFAEKFKPAASRKPSNDEEVIIVEEDPVDLEPFFEDTMLLSLPFAPLCSENCKGLCHTCGANLNEQNCGCTKDEIDPRLAALKDLFKDR</sequence>
<accession>A0ABN8GBN5</accession>
<dbReference type="PANTHER" id="PTHR34374:SF1">
    <property type="entry name" value="LARGE RIBOSOMAL RNA SUBUNIT ACCUMULATION PROTEIN YCED HOMOLOG 1, CHLOROPLASTIC"/>
    <property type="match status" value="1"/>
</dbReference>
<evidence type="ECO:0000313" key="2">
    <source>
        <dbReference type="Proteomes" id="UP000838686"/>
    </source>
</evidence>
<organism evidence="1 2">
    <name type="scientific">Paenibacillus plantiphilus</name>
    <dbReference type="NCBI Taxonomy" id="2905650"/>
    <lineage>
        <taxon>Bacteria</taxon>
        <taxon>Bacillati</taxon>
        <taxon>Bacillota</taxon>
        <taxon>Bacilli</taxon>
        <taxon>Bacillales</taxon>
        <taxon>Paenibacillaceae</taxon>
        <taxon>Paenibacillus</taxon>
    </lineage>
</organism>
<dbReference type="InterPro" id="IPR003772">
    <property type="entry name" value="YceD"/>
</dbReference>
<evidence type="ECO:0000313" key="1">
    <source>
        <dbReference type="EMBL" id="CAH1197894.1"/>
    </source>
</evidence>
<dbReference type="RefSeq" id="WP_236339412.1">
    <property type="nucleotide sequence ID" value="NZ_CAKMMF010000004.1"/>
</dbReference>
<comment type="caution">
    <text evidence="1">The sequence shown here is derived from an EMBL/GenBank/DDBJ whole genome shotgun (WGS) entry which is preliminary data.</text>
</comment>
<keyword evidence="2" id="KW-1185">Reference proteome</keyword>
<name>A0ABN8GBN5_9BACL</name>
<proteinExistence type="predicted"/>
<dbReference type="Pfam" id="PF02620">
    <property type="entry name" value="YceD"/>
    <property type="match status" value="1"/>
</dbReference>
<dbReference type="EMBL" id="CAKMMF010000004">
    <property type="protein sequence ID" value="CAH1197894.1"/>
    <property type="molecule type" value="Genomic_DNA"/>
</dbReference>
<evidence type="ECO:0008006" key="3">
    <source>
        <dbReference type="Google" id="ProtNLM"/>
    </source>
</evidence>
<gene>
    <name evidence="1" type="ORF">PAECIP111893_01054</name>
</gene>
<dbReference type="Proteomes" id="UP000838686">
    <property type="component" value="Unassembled WGS sequence"/>
</dbReference>
<protein>
    <recommendedName>
        <fullName evidence="3">Metal-binding protein</fullName>
    </recommendedName>
</protein>
<dbReference type="PANTHER" id="PTHR34374">
    <property type="entry name" value="LARGE RIBOSOMAL RNA SUBUNIT ACCUMULATION PROTEIN YCED HOMOLOG 1, CHLOROPLASTIC"/>
    <property type="match status" value="1"/>
</dbReference>
<reference evidence="1" key="1">
    <citation type="submission" date="2022-01" db="EMBL/GenBank/DDBJ databases">
        <authorList>
            <person name="Criscuolo A."/>
        </authorList>
    </citation>
    <scope>NUCLEOTIDE SEQUENCE</scope>
    <source>
        <strain evidence="1">CIP111893</strain>
    </source>
</reference>